<dbReference type="Pfam" id="PF01370">
    <property type="entry name" value="Epimerase"/>
    <property type="match status" value="1"/>
</dbReference>
<dbReference type="PANTHER" id="PTHR10366">
    <property type="entry name" value="NAD DEPENDENT EPIMERASE/DEHYDRATASE"/>
    <property type="match status" value="1"/>
</dbReference>
<dbReference type="EMBL" id="ML737633">
    <property type="protein sequence ID" value="KAE8365307.1"/>
    <property type="molecule type" value="Genomic_DNA"/>
</dbReference>
<dbReference type="RefSeq" id="XP_031928388.1">
    <property type="nucleotide sequence ID" value="XM_032070272.1"/>
</dbReference>
<evidence type="ECO:0000259" key="3">
    <source>
        <dbReference type="Pfam" id="PF01370"/>
    </source>
</evidence>
<evidence type="ECO:0000256" key="1">
    <source>
        <dbReference type="ARBA" id="ARBA00023002"/>
    </source>
</evidence>
<dbReference type="GO" id="GO:0016616">
    <property type="term" value="F:oxidoreductase activity, acting on the CH-OH group of donors, NAD or NADP as acceptor"/>
    <property type="evidence" value="ECO:0007669"/>
    <property type="project" value="TreeGrafter"/>
</dbReference>
<proteinExistence type="inferred from homology"/>
<accession>A0A5N7A615</accession>
<keyword evidence="1" id="KW-0560">Oxidoreductase</keyword>
<feature type="domain" description="NAD-dependent epimerase/dehydratase" evidence="3">
    <location>
        <begin position="25"/>
        <end position="270"/>
    </location>
</feature>
<dbReference type="InterPro" id="IPR050425">
    <property type="entry name" value="NAD(P)_dehydrat-like"/>
</dbReference>
<dbReference type="InterPro" id="IPR001509">
    <property type="entry name" value="Epimerase_deHydtase"/>
</dbReference>
<dbReference type="AlphaFoldDB" id="A0A5N7A615"/>
<organism evidence="4 5">
    <name type="scientific">Aspergillus caelatus</name>
    <dbReference type="NCBI Taxonomy" id="61420"/>
    <lineage>
        <taxon>Eukaryota</taxon>
        <taxon>Fungi</taxon>
        <taxon>Dikarya</taxon>
        <taxon>Ascomycota</taxon>
        <taxon>Pezizomycotina</taxon>
        <taxon>Eurotiomycetes</taxon>
        <taxon>Eurotiomycetidae</taxon>
        <taxon>Eurotiales</taxon>
        <taxon>Aspergillaceae</taxon>
        <taxon>Aspergillus</taxon>
        <taxon>Aspergillus subgen. Circumdati</taxon>
    </lineage>
</organism>
<name>A0A5N7A615_9EURO</name>
<comment type="similarity">
    <text evidence="2">Belongs to the NAD(P)-dependent epimerase/dehydratase family. Dihydroflavonol-4-reductase subfamily.</text>
</comment>
<dbReference type="Proteomes" id="UP000326268">
    <property type="component" value="Unassembled WGS sequence"/>
</dbReference>
<evidence type="ECO:0000313" key="4">
    <source>
        <dbReference type="EMBL" id="KAE8365307.1"/>
    </source>
</evidence>
<dbReference type="SUPFAM" id="SSF51735">
    <property type="entry name" value="NAD(P)-binding Rossmann-fold domains"/>
    <property type="match status" value="1"/>
</dbReference>
<dbReference type="InterPro" id="IPR036291">
    <property type="entry name" value="NAD(P)-bd_dom_sf"/>
</dbReference>
<dbReference type="OrthoDB" id="2735536at2759"/>
<dbReference type="PANTHER" id="PTHR10366:SF562">
    <property type="entry name" value="ALDEHYDE REDUCTASE II (AFU_ORTHOLOGUE AFUA_1G11360)"/>
    <property type="match status" value="1"/>
</dbReference>
<evidence type="ECO:0000256" key="2">
    <source>
        <dbReference type="ARBA" id="ARBA00023445"/>
    </source>
</evidence>
<keyword evidence="5" id="KW-1185">Reference proteome</keyword>
<evidence type="ECO:0000313" key="5">
    <source>
        <dbReference type="Proteomes" id="UP000326268"/>
    </source>
</evidence>
<dbReference type="Gene3D" id="3.40.50.720">
    <property type="entry name" value="NAD(P)-binding Rossmann-like Domain"/>
    <property type="match status" value="1"/>
</dbReference>
<sequence>MVHSSPGDNSQKNLPSYILPTDATVLVTGANGFIASHTVDKLLEQGYRVRGTVRTPKPWLNEFFDAKYGKGRFETTIVSDFSDVQSVDNALQGVSGVIHMASDLTFSSNPDAVIPWVIDAIRTILEAASKHSTIRRVVLTSSSRACYTATRASTRGVKIDENTWNEAAIRAAWDPTTPDEEKAYIVYSASKAESERYAWKWVEENHPHFDFNTVLPDLNLGRILHPEIFGSTMGYTRKVLQGDPTAFSLFPPQWYVDVEDVARLHLIALLGEKVKAQRIFAFAASKNWADYIQVLRKLRPHNKLIPDAPANEGHDEAVILPAHKAEALLREFFGRDGWTSLEDSLAAGIQGLE</sequence>
<gene>
    <name evidence="4" type="ORF">BDV27DRAFT_144541</name>
</gene>
<dbReference type="GeneID" id="43654718"/>
<protein>
    <submittedName>
        <fullName evidence="4">NAD dependent epimerase/dehydratase</fullName>
    </submittedName>
</protein>
<reference evidence="4 5" key="1">
    <citation type="submission" date="2019-04" db="EMBL/GenBank/DDBJ databases">
        <title>Friends and foes A comparative genomics studyof 23 Aspergillus species from section Flavi.</title>
        <authorList>
            <consortium name="DOE Joint Genome Institute"/>
            <person name="Kjaerbolling I."/>
            <person name="Vesth T."/>
            <person name="Frisvad J.C."/>
            <person name="Nybo J.L."/>
            <person name="Theobald S."/>
            <person name="Kildgaard S."/>
            <person name="Isbrandt T."/>
            <person name="Kuo A."/>
            <person name="Sato A."/>
            <person name="Lyhne E.K."/>
            <person name="Kogle M.E."/>
            <person name="Wiebenga A."/>
            <person name="Kun R.S."/>
            <person name="Lubbers R.J."/>
            <person name="Makela M.R."/>
            <person name="Barry K."/>
            <person name="Chovatia M."/>
            <person name="Clum A."/>
            <person name="Daum C."/>
            <person name="Haridas S."/>
            <person name="He G."/>
            <person name="LaButti K."/>
            <person name="Lipzen A."/>
            <person name="Mondo S."/>
            <person name="Riley R."/>
            <person name="Salamov A."/>
            <person name="Simmons B.A."/>
            <person name="Magnuson J.K."/>
            <person name="Henrissat B."/>
            <person name="Mortensen U.H."/>
            <person name="Larsen T.O."/>
            <person name="Devries R.P."/>
            <person name="Grigoriev I.V."/>
            <person name="Machida M."/>
            <person name="Baker S.E."/>
            <person name="Andersen M.R."/>
        </authorList>
    </citation>
    <scope>NUCLEOTIDE SEQUENCE [LARGE SCALE GENOMIC DNA]</scope>
    <source>
        <strain evidence="4 5">CBS 763.97</strain>
    </source>
</reference>